<evidence type="ECO:0008006" key="3">
    <source>
        <dbReference type="Google" id="ProtNLM"/>
    </source>
</evidence>
<sequence length="78" mass="8793">MATQILKELIEKTETLSTEENLELIAHLVGKIRKDHAGSGRHRKWSEICGAAPYPLVGEDAQAWVTRARHESNAQRMN</sequence>
<dbReference type="EMBL" id="JACNJH010000137">
    <property type="protein sequence ID" value="MBC8361558.1"/>
    <property type="molecule type" value="Genomic_DNA"/>
</dbReference>
<organism evidence="1 2">
    <name type="scientific">Candidatus Desulfatibia profunda</name>
    <dbReference type="NCBI Taxonomy" id="2841695"/>
    <lineage>
        <taxon>Bacteria</taxon>
        <taxon>Pseudomonadati</taxon>
        <taxon>Thermodesulfobacteriota</taxon>
        <taxon>Desulfobacteria</taxon>
        <taxon>Desulfobacterales</taxon>
        <taxon>Desulfobacterales incertae sedis</taxon>
        <taxon>Candidatus Desulfatibia</taxon>
    </lineage>
</organism>
<dbReference type="AlphaFoldDB" id="A0A8J6NVU9"/>
<reference evidence="1 2" key="1">
    <citation type="submission" date="2020-08" db="EMBL/GenBank/DDBJ databases">
        <title>Bridging the membrane lipid divide: bacteria of the FCB group superphylum have the potential to synthesize archaeal ether lipids.</title>
        <authorList>
            <person name="Villanueva L."/>
            <person name="Von Meijenfeldt F.A.B."/>
            <person name="Westbye A.B."/>
            <person name="Yadav S."/>
            <person name="Hopmans E.C."/>
            <person name="Dutilh B.E."/>
            <person name="Sinninghe Damste J.S."/>
        </authorList>
    </citation>
    <scope>NUCLEOTIDE SEQUENCE [LARGE SCALE GENOMIC DNA]</scope>
    <source>
        <strain evidence="1">NIOZ-UU30</strain>
    </source>
</reference>
<gene>
    <name evidence="1" type="ORF">H8E23_09185</name>
</gene>
<evidence type="ECO:0000313" key="1">
    <source>
        <dbReference type="EMBL" id="MBC8361558.1"/>
    </source>
</evidence>
<protein>
    <recommendedName>
        <fullName evidence="3">DUF2281 domain-containing protein</fullName>
    </recommendedName>
</protein>
<dbReference type="Proteomes" id="UP000603434">
    <property type="component" value="Unassembled WGS sequence"/>
</dbReference>
<comment type="caution">
    <text evidence="1">The sequence shown here is derived from an EMBL/GenBank/DDBJ whole genome shotgun (WGS) entry which is preliminary data.</text>
</comment>
<name>A0A8J6NVU9_9BACT</name>
<accession>A0A8J6NVU9</accession>
<proteinExistence type="predicted"/>
<evidence type="ECO:0000313" key="2">
    <source>
        <dbReference type="Proteomes" id="UP000603434"/>
    </source>
</evidence>